<evidence type="ECO:0000313" key="5">
    <source>
        <dbReference type="Proteomes" id="UP000186102"/>
    </source>
</evidence>
<dbReference type="GO" id="GO:0016020">
    <property type="term" value="C:membrane"/>
    <property type="evidence" value="ECO:0007669"/>
    <property type="project" value="InterPro"/>
</dbReference>
<dbReference type="RefSeq" id="WP_075365407.1">
    <property type="nucleotide sequence ID" value="NZ_MLBF01000021.1"/>
</dbReference>
<dbReference type="PANTHER" id="PTHR32089:SF112">
    <property type="entry name" value="LYSOZYME-LIKE PROTEIN-RELATED"/>
    <property type="match status" value="1"/>
</dbReference>
<dbReference type="Pfam" id="PF00015">
    <property type="entry name" value="MCPsignal"/>
    <property type="match status" value="1"/>
</dbReference>
<gene>
    <name evidence="4" type="ORF">DSOL_2852</name>
</gene>
<proteinExistence type="predicted"/>
<dbReference type="SUPFAM" id="SSF58104">
    <property type="entry name" value="Methyl-accepting chemotaxis protein (MCP) signaling domain"/>
    <property type="match status" value="1"/>
</dbReference>
<evidence type="ECO:0000259" key="3">
    <source>
        <dbReference type="PROSITE" id="PS50111"/>
    </source>
</evidence>
<dbReference type="Proteomes" id="UP000186102">
    <property type="component" value="Unassembled WGS sequence"/>
</dbReference>
<protein>
    <submittedName>
        <fullName evidence="4">Methyl-accepting chemotaxis protein</fullName>
    </submittedName>
</protein>
<dbReference type="PANTHER" id="PTHR32089">
    <property type="entry name" value="METHYL-ACCEPTING CHEMOTAXIS PROTEIN MCPB"/>
    <property type="match status" value="1"/>
</dbReference>
<sequence length="285" mass="30762">MENNDKFIKLSNDQIFDIIGNIASLFHRVIPIENTIAVTDNEKFMFHFAGAESAATVSNLVGKPFPKSGNIPLTLQTGTQQIGLIPKEIYGVAFKSSTIPLKDYEGNIIGALSLALSLKNQDALQEAIENISSSAEQLNATTDEISSSAVHLSTNVSEVLDETQEIVQLIAQTDHILDFINHVASNSRLLGLNAAIEAARAGQFGRGFAVVADEIRKMAENSAKSVDDTKKLISSINNKVGHLLKKIQELSDVALTQAAATQEIAACLQNFESSTQTVQRISKII</sequence>
<accession>A0A1Q8QUF0</accession>
<comment type="caution">
    <text evidence="4">The sequence shown here is derived from an EMBL/GenBank/DDBJ whole genome shotgun (WGS) entry which is preliminary data.</text>
</comment>
<dbReference type="EMBL" id="MLBF01000021">
    <property type="protein sequence ID" value="OLN30965.1"/>
    <property type="molecule type" value="Genomic_DNA"/>
</dbReference>
<evidence type="ECO:0000256" key="2">
    <source>
        <dbReference type="PROSITE-ProRule" id="PRU00284"/>
    </source>
</evidence>
<feature type="domain" description="Methyl-accepting transducer" evidence="3">
    <location>
        <begin position="122"/>
        <end position="285"/>
    </location>
</feature>
<keyword evidence="1 2" id="KW-0807">Transducer</keyword>
<dbReference type="OrthoDB" id="3192at2"/>
<evidence type="ECO:0000256" key="1">
    <source>
        <dbReference type="ARBA" id="ARBA00023224"/>
    </source>
</evidence>
<evidence type="ECO:0000313" key="4">
    <source>
        <dbReference type="EMBL" id="OLN30965.1"/>
    </source>
</evidence>
<name>A0A1Q8QUF0_9FIRM</name>
<dbReference type="SMART" id="SM00283">
    <property type="entry name" value="MA"/>
    <property type="match status" value="1"/>
</dbReference>
<dbReference type="STRING" id="1888891.DSOL_2852"/>
<dbReference type="AlphaFoldDB" id="A0A1Q8QUF0"/>
<reference evidence="4 5" key="1">
    <citation type="submission" date="2016-09" db="EMBL/GenBank/DDBJ databases">
        <title>Complete genome of Desulfosporosinus sp. OL.</title>
        <authorList>
            <person name="Mardanov A."/>
            <person name="Beletsky A."/>
            <person name="Panova A."/>
            <person name="Karnachuk O."/>
            <person name="Ravin N."/>
        </authorList>
    </citation>
    <scope>NUCLEOTIDE SEQUENCE [LARGE SCALE GENOMIC DNA]</scope>
    <source>
        <strain evidence="4 5">OL</strain>
    </source>
</reference>
<keyword evidence="5" id="KW-1185">Reference proteome</keyword>
<dbReference type="InterPro" id="IPR004089">
    <property type="entry name" value="MCPsignal_dom"/>
</dbReference>
<dbReference type="Gene3D" id="1.10.287.950">
    <property type="entry name" value="Methyl-accepting chemotaxis protein"/>
    <property type="match status" value="1"/>
</dbReference>
<dbReference type="GO" id="GO:0007165">
    <property type="term" value="P:signal transduction"/>
    <property type="evidence" value="ECO:0007669"/>
    <property type="project" value="UniProtKB-KW"/>
</dbReference>
<organism evidence="4 5">
    <name type="scientific">Desulfosporosinus metallidurans</name>
    <dbReference type="NCBI Taxonomy" id="1888891"/>
    <lineage>
        <taxon>Bacteria</taxon>
        <taxon>Bacillati</taxon>
        <taxon>Bacillota</taxon>
        <taxon>Clostridia</taxon>
        <taxon>Eubacteriales</taxon>
        <taxon>Desulfitobacteriaceae</taxon>
        <taxon>Desulfosporosinus</taxon>
    </lineage>
</organism>
<dbReference type="PROSITE" id="PS50111">
    <property type="entry name" value="CHEMOTAXIS_TRANSDUC_2"/>
    <property type="match status" value="1"/>
</dbReference>